<keyword evidence="3" id="KW-1185">Reference proteome</keyword>
<evidence type="ECO:0000313" key="2">
    <source>
        <dbReference type="EMBL" id="KAF2224624.1"/>
    </source>
</evidence>
<feature type="compositionally biased region" description="Acidic residues" evidence="1">
    <location>
        <begin position="193"/>
        <end position="206"/>
    </location>
</feature>
<feature type="region of interest" description="Disordered" evidence="1">
    <location>
        <begin position="510"/>
        <end position="1045"/>
    </location>
</feature>
<feature type="compositionally biased region" description="Acidic residues" evidence="1">
    <location>
        <begin position="45"/>
        <end position="58"/>
    </location>
</feature>
<feature type="compositionally biased region" description="Low complexity" evidence="1">
    <location>
        <begin position="972"/>
        <end position="996"/>
    </location>
</feature>
<feature type="region of interest" description="Disordered" evidence="1">
    <location>
        <begin position="191"/>
        <end position="265"/>
    </location>
</feature>
<name>A0A6A6GFW8_9PEZI</name>
<feature type="compositionally biased region" description="Polar residues" evidence="1">
    <location>
        <begin position="906"/>
        <end position="925"/>
    </location>
</feature>
<evidence type="ECO:0000256" key="1">
    <source>
        <dbReference type="SAM" id="MobiDB-lite"/>
    </source>
</evidence>
<dbReference type="Proteomes" id="UP000799538">
    <property type="component" value="Unassembled WGS sequence"/>
</dbReference>
<evidence type="ECO:0008006" key="4">
    <source>
        <dbReference type="Google" id="ProtNLM"/>
    </source>
</evidence>
<feature type="compositionally biased region" description="Polar residues" evidence="1">
    <location>
        <begin position="749"/>
        <end position="759"/>
    </location>
</feature>
<proteinExistence type="predicted"/>
<feature type="compositionally biased region" description="Basic and acidic residues" evidence="1">
    <location>
        <begin position="850"/>
        <end position="873"/>
    </location>
</feature>
<feature type="region of interest" description="Disordered" evidence="1">
    <location>
        <begin position="279"/>
        <end position="302"/>
    </location>
</feature>
<feature type="compositionally biased region" description="Polar residues" evidence="1">
    <location>
        <begin position="948"/>
        <end position="961"/>
    </location>
</feature>
<protein>
    <recommendedName>
        <fullName evidence="4">Telomere replication protein EST3</fullName>
    </recommendedName>
</protein>
<feature type="compositionally biased region" description="Polar residues" evidence="1">
    <location>
        <begin position="730"/>
        <end position="740"/>
    </location>
</feature>
<feature type="compositionally biased region" description="Basic and acidic residues" evidence="1">
    <location>
        <begin position="1035"/>
        <end position="1045"/>
    </location>
</feature>
<feature type="compositionally biased region" description="Polar residues" evidence="1">
    <location>
        <begin position="363"/>
        <end position="376"/>
    </location>
</feature>
<sequence>MANSLREWLKPTIAQAFQEGLVWRKSSLEAERRPKIKSEISAVESDPDADQDSDGDDDNFTHDGSNLRIDLTRSKGQNNKVQLLRIQQRDTVYLCEFSDGHHIVHGQIPLGAQLERDTGLQIPQLEGGIISVISFRLVLTPLGNPDSQVLLEIRDAKYRKGALGAGFFGHPKPLWQDPELRSLLLQLGRYDNADSDDDEDEEEEEQPQSQPQPPVLDIQDDEDELRSQRHGSADSLLEIPPPPSQLPEQNEESAFATQLPADSGRRMLKRPGAHAAVTINGASNLSQPEPPKRKVDKQDEVSRQKAMLLRNLQTSRPTNARPASIPKSVLTIDLADYDDVVTIEQDKHTASKQRASDPRSESHPVSLQDQNKTNAATSTIPISSPTPGPAKTSIDLTGGPSRPIPVPTSQSGDGAQIPSAALPATATQASFSQPSNPSKRAYTPHMPDAIYMKYAARRMPSNQRDILQKKQSWYPPYPGEVFPEPNVPVEVLKSLARRLDQEVIAQAGIEDDGRGSIEDDVSVLTTPVRTAATEDTDDDEIPWSQSPNREHAIKTFSKSMHIHIRPLNAKLGELPPDSSAPEASAQSTAPASSPPKQISSPVPQDDEISEDDNDLDLRTTVPRTLGMSNTAPVQAKAVRSRLDESVTIPSSAPVIISPVVEVKESPLKSSTEATTQSTGEPVPATQPVTANSSGRGPSQQDLSTASPRTPHPLPQKPTANSSSSSVYSSANGRPNVSGERTGSVIHPSRLTQIQNTSPLSREGHNHGSQHTQQRRPDELSSSPPWSKHRSQDRPPISAANSSKKRDHATFGKDTEVDTGPAGGNGHQSLSSKKRRSGITWGSQDVVDEPPEVKHQRDRRNAFNASRREGDGRACSKIRNSPVKPSDETVPQSRSFAPHSAAVPPNKHTTPQQHTIVSVSRSSQADSPLHVFSRHSTPSIGRPADRDTSTTSRAPLPSSGQQPPRDPAHFNRRGSLSFSGSPSLPHRQSPPSQPSSSAGPRRGDSYRPSYNDRGGRYANPQVGRNFSSRHSNWHTRRNDFVLRDER</sequence>
<evidence type="ECO:0000313" key="3">
    <source>
        <dbReference type="Proteomes" id="UP000799538"/>
    </source>
</evidence>
<feature type="compositionally biased region" description="Polar residues" evidence="1">
    <location>
        <begin position="425"/>
        <end position="438"/>
    </location>
</feature>
<feature type="compositionally biased region" description="Polar residues" evidence="1">
    <location>
        <begin position="686"/>
        <end position="707"/>
    </location>
</feature>
<dbReference type="OrthoDB" id="3538943at2759"/>
<feature type="compositionally biased region" description="Basic and acidic residues" evidence="1">
    <location>
        <begin position="290"/>
        <end position="302"/>
    </location>
</feature>
<feature type="compositionally biased region" description="Basic and acidic residues" evidence="1">
    <location>
        <begin position="345"/>
        <end position="362"/>
    </location>
</feature>
<reference evidence="3" key="1">
    <citation type="journal article" date="2020" name="Stud. Mycol.">
        <title>101 Dothideomycetes genomes: A test case for predicting lifestyles and emergence of pathogens.</title>
        <authorList>
            <person name="Haridas S."/>
            <person name="Albert R."/>
            <person name="Binder M."/>
            <person name="Bloem J."/>
            <person name="LaButti K."/>
            <person name="Salamov A."/>
            <person name="Andreopoulos B."/>
            <person name="Baker S."/>
            <person name="Barry K."/>
            <person name="Bills G."/>
            <person name="Bluhm B."/>
            <person name="Cannon C."/>
            <person name="Castanera R."/>
            <person name="Culley D."/>
            <person name="Daum C."/>
            <person name="Ezra D."/>
            <person name="Gonzalez J."/>
            <person name="Henrissat B."/>
            <person name="Kuo A."/>
            <person name="Liang C."/>
            <person name="Lipzen A."/>
            <person name="Lutzoni F."/>
            <person name="Magnuson J."/>
            <person name="Mondo S."/>
            <person name="Nolan M."/>
            <person name="Ohm R."/>
            <person name="Pangilinan J."/>
            <person name="Park H.-J."/>
            <person name="Ramirez L."/>
            <person name="Alfaro M."/>
            <person name="Sun H."/>
            <person name="Tritt A."/>
            <person name="Yoshinaga Y."/>
            <person name="Zwiers L.-H."/>
            <person name="Turgeon B."/>
            <person name="Goodwin S."/>
            <person name="Spatafora J."/>
            <person name="Crous P."/>
            <person name="Grigoriev I."/>
        </authorList>
    </citation>
    <scope>NUCLEOTIDE SEQUENCE [LARGE SCALE GENOMIC DNA]</scope>
    <source>
        <strain evidence="3">CECT 20119</strain>
    </source>
</reference>
<feature type="compositionally biased region" description="Polar residues" evidence="1">
    <location>
        <begin position="667"/>
        <end position="679"/>
    </location>
</feature>
<feature type="region of interest" description="Disordered" evidence="1">
    <location>
        <begin position="345"/>
        <end position="444"/>
    </location>
</feature>
<feature type="region of interest" description="Disordered" evidence="1">
    <location>
        <begin position="30"/>
        <end position="69"/>
    </location>
</feature>
<feature type="compositionally biased region" description="Acidic residues" evidence="1">
    <location>
        <begin position="604"/>
        <end position="614"/>
    </location>
</feature>
<accession>A0A6A6GFW8</accession>
<feature type="compositionally biased region" description="Low complexity" evidence="1">
    <location>
        <begin position="579"/>
        <end position="595"/>
    </location>
</feature>
<dbReference type="AlphaFoldDB" id="A0A6A6GFW8"/>
<organism evidence="2 3">
    <name type="scientific">Elsinoe ampelina</name>
    <dbReference type="NCBI Taxonomy" id="302913"/>
    <lineage>
        <taxon>Eukaryota</taxon>
        <taxon>Fungi</taxon>
        <taxon>Dikarya</taxon>
        <taxon>Ascomycota</taxon>
        <taxon>Pezizomycotina</taxon>
        <taxon>Dothideomycetes</taxon>
        <taxon>Dothideomycetidae</taxon>
        <taxon>Myriangiales</taxon>
        <taxon>Elsinoaceae</taxon>
        <taxon>Elsinoe</taxon>
    </lineage>
</organism>
<dbReference type="EMBL" id="ML992505">
    <property type="protein sequence ID" value="KAF2224624.1"/>
    <property type="molecule type" value="Genomic_DNA"/>
</dbReference>
<gene>
    <name evidence="2" type="ORF">BDZ85DRAFT_104833</name>
</gene>